<dbReference type="EMBL" id="CP022315">
    <property type="protein sequence ID" value="ASK62557.1"/>
    <property type="molecule type" value="Genomic_DNA"/>
</dbReference>
<gene>
    <name evidence="1" type="ORF">CFK37_10555</name>
</gene>
<dbReference type="AlphaFoldDB" id="A0A220U394"/>
<sequence>MKSVIGVTASMDENEADYYVATENTAGIIRAGGIPVILPNLVDEENVAQIASTIDGLYATGGGDIDPTLFGEEPHPKLGLIIPSRDMFEMLLIKKMLELGKPVLAICRGCQVLNIAAEGDMYQDIYSQINKDLLQHQQKAPKAHGSHYVNVAGGSLLHRLTNADTLKVNTMHHQANRKVVEPFVISGMANDGIIEAIESNAHEFVLGIQWHPERMAVSGDEASLKIFRGFVDACKK</sequence>
<proteinExistence type="predicted"/>
<dbReference type="Pfam" id="PF07722">
    <property type="entry name" value="Peptidase_C26"/>
    <property type="match status" value="1"/>
</dbReference>
<dbReference type="RefSeq" id="WP_089061817.1">
    <property type="nucleotide sequence ID" value="NZ_CP022315.1"/>
</dbReference>
<dbReference type="InterPro" id="IPR029062">
    <property type="entry name" value="Class_I_gatase-like"/>
</dbReference>
<dbReference type="Gene3D" id="3.40.50.880">
    <property type="match status" value="1"/>
</dbReference>
<dbReference type="KEGG" id="vil:CFK37_10555"/>
<protein>
    <submittedName>
        <fullName evidence="1">Gamma-glutamyl-gamma-aminobutyrate hydrolase</fullName>
    </submittedName>
</protein>
<dbReference type="CDD" id="cd01745">
    <property type="entry name" value="GATase1_2"/>
    <property type="match status" value="1"/>
</dbReference>
<accession>A0A220U394</accession>
<dbReference type="InterPro" id="IPR044668">
    <property type="entry name" value="PuuD-like"/>
</dbReference>
<dbReference type="GO" id="GO:0033969">
    <property type="term" value="F:gamma-glutamyl-gamma-aminobutyrate hydrolase activity"/>
    <property type="evidence" value="ECO:0007669"/>
    <property type="project" value="TreeGrafter"/>
</dbReference>
<keyword evidence="1" id="KW-0378">Hydrolase</keyword>
<dbReference type="PROSITE" id="PS51273">
    <property type="entry name" value="GATASE_TYPE_1"/>
    <property type="match status" value="1"/>
</dbReference>
<dbReference type="PANTHER" id="PTHR43235">
    <property type="entry name" value="GLUTAMINE AMIDOTRANSFERASE PB2B2.05-RELATED"/>
    <property type="match status" value="1"/>
</dbReference>
<dbReference type="OrthoDB" id="9813383at2"/>
<dbReference type="InterPro" id="IPR011697">
    <property type="entry name" value="Peptidase_C26"/>
</dbReference>
<dbReference type="Proteomes" id="UP000198312">
    <property type="component" value="Chromosome"/>
</dbReference>
<name>A0A220U394_9BACI</name>
<keyword evidence="2" id="KW-1185">Reference proteome</keyword>
<dbReference type="GO" id="GO:0006598">
    <property type="term" value="P:polyamine catabolic process"/>
    <property type="evidence" value="ECO:0007669"/>
    <property type="project" value="TreeGrafter"/>
</dbReference>
<dbReference type="PANTHER" id="PTHR43235:SF1">
    <property type="entry name" value="GLUTAMINE AMIDOTRANSFERASE PB2B2.05-RELATED"/>
    <property type="match status" value="1"/>
</dbReference>
<evidence type="ECO:0000313" key="2">
    <source>
        <dbReference type="Proteomes" id="UP000198312"/>
    </source>
</evidence>
<organism evidence="1 2">
    <name type="scientific">Virgibacillus phasianinus</name>
    <dbReference type="NCBI Taxonomy" id="2017483"/>
    <lineage>
        <taxon>Bacteria</taxon>
        <taxon>Bacillati</taxon>
        <taxon>Bacillota</taxon>
        <taxon>Bacilli</taxon>
        <taxon>Bacillales</taxon>
        <taxon>Bacillaceae</taxon>
        <taxon>Virgibacillus</taxon>
    </lineage>
</organism>
<dbReference type="GO" id="GO:0005829">
    <property type="term" value="C:cytosol"/>
    <property type="evidence" value="ECO:0007669"/>
    <property type="project" value="TreeGrafter"/>
</dbReference>
<evidence type="ECO:0000313" key="1">
    <source>
        <dbReference type="EMBL" id="ASK62557.1"/>
    </source>
</evidence>
<reference evidence="1 2" key="1">
    <citation type="submission" date="2017-07" db="EMBL/GenBank/DDBJ databases">
        <title>Virgibacillus sp. LM2416.</title>
        <authorList>
            <person name="Tak E.J."/>
            <person name="Bae J.-W."/>
        </authorList>
    </citation>
    <scope>NUCLEOTIDE SEQUENCE [LARGE SCALE GENOMIC DNA]</scope>
    <source>
        <strain evidence="1 2">LM2416</strain>
    </source>
</reference>
<dbReference type="SUPFAM" id="SSF52317">
    <property type="entry name" value="Class I glutamine amidotransferase-like"/>
    <property type="match status" value="1"/>
</dbReference>